<dbReference type="InterPro" id="IPR009734">
    <property type="entry name" value="Myoviridae_GpU"/>
</dbReference>
<dbReference type="PIRSF" id="PIRSF029208">
    <property type="entry name" value="Phage_tail_GPU"/>
    <property type="match status" value="1"/>
</dbReference>
<dbReference type="EMBL" id="CP021404">
    <property type="protein sequence ID" value="ATI41961.1"/>
    <property type="molecule type" value="Genomic_DNA"/>
</dbReference>
<dbReference type="AlphaFoldDB" id="A0A291LZ32"/>
<proteinExistence type="predicted"/>
<dbReference type="Pfam" id="PF06995">
    <property type="entry name" value="Phage_P2_GpU"/>
    <property type="match status" value="1"/>
</dbReference>
<dbReference type="InterPro" id="IPR016912">
    <property type="entry name" value="Phage_P2_GpU"/>
</dbReference>
<dbReference type="KEGG" id="cmag:CBW24_08055"/>
<accession>A0A291LZ32</accession>
<evidence type="ECO:0000313" key="2">
    <source>
        <dbReference type="Proteomes" id="UP000219050"/>
    </source>
</evidence>
<gene>
    <name evidence="1" type="ORF">CBW24_08055</name>
</gene>
<dbReference type="RefSeq" id="WP_097373264.1">
    <property type="nucleotide sequence ID" value="NZ_CP021404.1"/>
</dbReference>
<name>A0A291LZ32_9RHOB</name>
<evidence type="ECO:0000313" key="1">
    <source>
        <dbReference type="EMBL" id="ATI41961.1"/>
    </source>
</evidence>
<organism evidence="1 2">
    <name type="scientific">Pacificitalea manganoxidans</name>
    <dbReference type="NCBI Taxonomy" id="1411902"/>
    <lineage>
        <taxon>Bacteria</taxon>
        <taxon>Pseudomonadati</taxon>
        <taxon>Pseudomonadota</taxon>
        <taxon>Alphaproteobacteria</taxon>
        <taxon>Rhodobacterales</taxon>
        <taxon>Paracoccaceae</taxon>
        <taxon>Pacificitalea</taxon>
    </lineage>
</organism>
<dbReference type="OrthoDB" id="1550902at2"/>
<protein>
    <submittedName>
        <fullName evidence="1">Phage tail protein</fullName>
    </submittedName>
</protein>
<dbReference type="Proteomes" id="UP000219050">
    <property type="component" value="Chromosome"/>
</dbReference>
<sequence>MAEAMLQLGAYQFAVSAAAYQDLTRRAEYRWAAQERVGATDALQFTGFGAESIELRGVIYPFYKGGLEQLDRLRAQSALGVPLPLISGQGRVLGLWVVLEVIEGQKVFAPGGVPRRQDFEMRLRRYDGGLRALLPF</sequence>
<reference evidence="1 2" key="1">
    <citation type="submission" date="2017-05" db="EMBL/GenBank/DDBJ databases">
        <title>Comparative genomic and metabolic analysis of manganese-oxidizing mechanisms in Celeribater manganoxidans DY25T: its adaption to the environment of polymetallic nodule.</title>
        <authorList>
            <person name="Wang X."/>
        </authorList>
    </citation>
    <scope>NUCLEOTIDE SEQUENCE [LARGE SCALE GENOMIC DNA]</scope>
    <source>
        <strain evidence="1 2">DY25</strain>
    </source>
</reference>
<keyword evidence="2" id="KW-1185">Reference proteome</keyword>